<feature type="compositionally biased region" description="Polar residues" evidence="1">
    <location>
        <begin position="837"/>
        <end position="846"/>
    </location>
</feature>
<feature type="region of interest" description="Disordered" evidence="1">
    <location>
        <begin position="1018"/>
        <end position="1041"/>
    </location>
</feature>
<feature type="compositionally biased region" description="Basic and acidic residues" evidence="1">
    <location>
        <begin position="1018"/>
        <end position="1027"/>
    </location>
</feature>
<feature type="compositionally biased region" description="Basic and acidic residues" evidence="1">
    <location>
        <begin position="1112"/>
        <end position="1127"/>
    </location>
</feature>
<reference evidence="2" key="1">
    <citation type="submission" date="2023-11" db="EMBL/GenBank/DDBJ databases">
        <title>Genome assemblies of two species of porcelain crab, Petrolisthes cinctipes and Petrolisthes manimaculis (Anomura: Porcellanidae).</title>
        <authorList>
            <person name="Angst P."/>
        </authorList>
    </citation>
    <scope>NUCLEOTIDE SEQUENCE</scope>
    <source>
        <strain evidence="2">PB745_02</strain>
        <tissue evidence="2">Gill</tissue>
    </source>
</reference>
<feature type="compositionally biased region" description="Basic and acidic residues" evidence="1">
    <location>
        <begin position="189"/>
        <end position="206"/>
    </location>
</feature>
<evidence type="ECO:0000256" key="1">
    <source>
        <dbReference type="SAM" id="MobiDB-lite"/>
    </source>
</evidence>
<feature type="region of interest" description="Disordered" evidence="1">
    <location>
        <begin position="481"/>
        <end position="565"/>
    </location>
</feature>
<evidence type="ECO:0008006" key="4">
    <source>
        <dbReference type="Google" id="ProtNLM"/>
    </source>
</evidence>
<dbReference type="Proteomes" id="UP001292094">
    <property type="component" value="Unassembled WGS sequence"/>
</dbReference>
<feature type="compositionally biased region" description="Basic residues" evidence="1">
    <location>
        <begin position="1380"/>
        <end position="1394"/>
    </location>
</feature>
<feature type="compositionally biased region" description="Acidic residues" evidence="1">
    <location>
        <begin position="1726"/>
        <end position="1743"/>
    </location>
</feature>
<feature type="region of interest" description="Disordered" evidence="1">
    <location>
        <begin position="1688"/>
        <end position="1743"/>
    </location>
</feature>
<organism evidence="2 3">
    <name type="scientific">Petrolisthes manimaculis</name>
    <dbReference type="NCBI Taxonomy" id="1843537"/>
    <lineage>
        <taxon>Eukaryota</taxon>
        <taxon>Metazoa</taxon>
        <taxon>Ecdysozoa</taxon>
        <taxon>Arthropoda</taxon>
        <taxon>Crustacea</taxon>
        <taxon>Multicrustacea</taxon>
        <taxon>Malacostraca</taxon>
        <taxon>Eumalacostraca</taxon>
        <taxon>Eucarida</taxon>
        <taxon>Decapoda</taxon>
        <taxon>Pleocyemata</taxon>
        <taxon>Anomura</taxon>
        <taxon>Galatheoidea</taxon>
        <taxon>Porcellanidae</taxon>
        <taxon>Petrolisthes</taxon>
    </lineage>
</organism>
<comment type="caution">
    <text evidence="2">The sequence shown here is derived from an EMBL/GenBank/DDBJ whole genome shotgun (WGS) entry which is preliminary data.</text>
</comment>
<accession>A0AAE1TY80</accession>
<name>A0AAE1TY80_9EUCA</name>
<feature type="compositionally biased region" description="Basic and acidic residues" evidence="1">
    <location>
        <begin position="1228"/>
        <end position="1245"/>
    </location>
</feature>
<feature type="compositionally biased region" description="Polar residues" evidence="1">
    <location>
        <begin position="329"/>
        <end position="341"/>
    </location>
</feature>
<feature type="region of interest" description="Disordered" evidence="1">
    <location>
        <begin position="153"/>
        <end position="224"/>
    </location>
</feature>
<keyword evidence="3" id="KW-1185">Reference proteome</keyword>
<feature type="compositionally biased region" description="Acidic residues" evidence="1">
    <location>
        <begin position="433"/>
        <end position="442"/>
    </location>
</feature>
<feature type="compositionally biased region" description="Basic and acidic residues" evidence="1">
    <location>
        <begin position="153"/>
        <end position="173"/>
    </location>
</feature>
<feature type="compositionally biased region" description="Basic and acidic residues" evidence="1">
    <location>
        <begin position="1454"/>
        <end position="1464"/>
    </location>
</feature>
<gene>
    <name evidence="2" type="ORF">Pmani_024936</name>
</gene>
<feature type="compositionally biased region" description="Basic residues" evidence="1">
    <location>
        <begin position="1536"/>
        <end position="1545"/>
    </location>
</feature>
<feature type="region of interest" description="Disordered" evidence="1">
    <location>
        <begin position="816"/>
        <end position="846"/>
    </location>
</feature>
<feature type="compositionally biased region" description="Basic and acidic residues" evidence="1">
    <location>
        <begin position="1688"/>
        <end position="1698"/>
    </location>
</feature>
<feature type="compositionally biased region" description="Polar residues" evidence="1">
    <location>
        <begin position="482"/>
        <end position="495"/>
    </location>
</feature>
<dbReference type="EMBL" id="JAWZYT010002630">
    <property type="protein sequence ID" value="KAK4303018.1"/>
    <property type="molecule type" value="Genomic_DNA"/>
</dbReference>
<dbReference type="Gene3D" id="2.30.29.30">
    <property type="entry name" value="Pleckstrin-homology domain (PH domain)/Phosphotyrosine-binding domain (PTB)"/>
    <property type="match status" value="1"/>
</dbReference>
<dbReference type="InterPro" id="IPR011993">
    <property type="entry name" value="PH-like_dom_sf"/>
</dbReference>
<sequence length="1743" mass="193349">MCRSESGATQSWARVMGKRKHKVNSPEKYTAVAVRAKLSVEVEQRKRLGAWAKRVLVLDGTTLYAYKTKGEGGSVGGWEVVGAEVHVRRSSDSGREDGRHLLVIARPPAYKLTFSFTTTYEQARMIQALSSSGATVTGLDAIMLLKNLRKQQEEAQREEEQRLKHQKEQKEALEEAEWESEALLDGTQDEVKQKAERQDNEMREIEVANNEGIKTDDVKNEEEEELEEINQSIYHVGAVSNPLYSSLTRRHEGGGGGGGGEVLLEGTRETHMQTNGTSEASRKDSVAYDESGTNQNTDVKVNPLPKPPRSLFQDRRPSGADDNNDTTTEDVLSQGPQSTSVVGEGRSGKHSGQAEFELVFGGESENEDELVEATNLVYSESDDSEEGKGFYEVNPESTESIRESETDDNITRNNSSHNENVREEVTETREDRLDEEEDRRDEEYIDLVTKMRLERGFIIDTNNTEGSPQNLASPETIRKHSANSYGDSLSTSPTDSPIIKRNLNNKQDNEGNNTTMSPNNEDAHEVTGLYRNSLTESEEKFEELYKELSQSIPNSSQGSDNSDDKQLRNELVETDNGSSDQSKVSSLEVTVSEHVVRDNDVKETIVRDSGDAATTVINANENDADKNGVVEGDETDAPGKSTPEMAPVKKVNSIIKKKKSPDSRSGSLKRVQFNIDVETVKPSSSTPDDTTNSSTQDPNTKKKKDAKGKESTPTSQKDKKQESSGSPKKSTQPNNVTSSSSPTKKSISVSSIKKKPQQEGGKLSSASPTKKKGIFSTIFSTNSGKKNETQPVKENASKKIETQQFVDDVTVKAGTPATSGLVNKDKSGGQGSINKDAATTSTSTLKRQSTVDLNAPLILSGQVEMGGSVGGRLSARRMEVRDGHLLAFLPRTTAAPNSRLKLNALSVMPVVGAGQPNTLVLSRAARVMMVLKLGSREEMMRWINVLSDEVIKATPDDQRKGLTLYPSLKKEEEEEEEMEKEVKEEVDTTLKDGLDVSDGKEEVLQITMSNGHIEVKNVLSDEEKTEGRVPTPDNKKQKQFNGVATKEDPKVTVRKNKKPLGPRRSISMDHLNDVNERMKVTRPQYHKEAESDNESRVVSQVQKKIQQFSMQFKEKDSRTKSYTEHSKSGQVRRTSHPQLRRLSGHGKVSPQPLGVEHDEVDNYLMVDKFMESSARRHDKCIHDHKVDFIRYVSSSQSSLAASTDSRRETQRPLQRYGSGTILSPKHKDKPDHQETRSSEDKKLQERTTVSEIEDSHNEARSSESVIPQVTTIPADISEIKSLAQPVPTYPTVLQPRNVEIIERTQSSTSPTDVNVEREGNSKSKNTRRPNNRTEVPTPPPAQEEELPRITWSVAATREKFELLAVLSGENKGKLTTKNPISRKRSTRGTVKKKRSLEGANVSRRASVKRSGAKAAKAALLADDTYLSSSQEFQSDNDVVVTKPHKQPDSASPRPVRDTPGKQELTRFSNSSSSITDMASSTDDLNIKNHGDSTPQKENIGPPKSPLRRTSNVLLDQSYPSSPEPDFISSRLINTRPHGKSPRLGRIKTPSLQSSRSTSKDNDVVVCWRGPYIAQDVGGNPMCVELRRSRRRKQARRVVTLEEEQKVLANISNAFLAKRRLLAREVTAAKIQERLSALEERQWELQNKMGEIDQAGVHSSRETREWRNLERSLKAVEDETTYWSARMAQTEKEADDARQKLSNALTPSLSQQSVNTPHNRSSTGCGDETDIEDGDAVFEDASEA</sequence>
<feature type="compositionally biased region" description="Low complexity" evidence="1">
    <location>
        <begin position="730"/>
        <end position="751"/>
    </location>
</feature>
<feature type="compositionally biased region" description="Polar residues" evidence="1">
    <location>
        <begin position="777"/>
        <end position="792"/>
    </location>
</feature>
<feature type="region of interest" description="Disordered" evidence="1">
    <location>
        <begin position="1110"/>
        <end position="1155"/>
    </location>
</feature>
<dbReference type="SUPFAM" id="SSF50729">
    <property type="entry name" value="PH domain-like"/>
    <property type="match status" value="1"/>
</dbReference>
<feature type="compositionally biased region" description="Basic residues" evidence="1">
    <location>
        <begin position="1133"/>
        <end position="1144"/>
    </location>
</feature>
<feature type="compositionally biased region" description="Polar residues" evidence="1">
    <location>
        <begin position="1699"/>
        <end position="1723"/>
    </location>
</feature>
<protein>
    <recommendedName>
        <fullName evidence="4">PH domain-containing protein</fullName>
    </recommendedName>
</protein>
<feature type="compositionally biased region" description="Polar residues" evidence="1">
    <location>
        <begin position="1507"/>
        <end position="1520"/>
    </location>
</feature>
<feature type="region of interest" description="Disordered" evidence="1">
    <location>
        <begin position="1300"/>
        <end position="1348"/>
    </location>
</feature>
<feature type="compositionally biased region" description="Polar residues" evidence="1">
    <location>
        <begin position="1303"/>
        <end position="1312"/>
    </location>
</feature>
<feature type="region of interest" description="Disordered" evidence="1">
    <location>
        <begin position="1372"/>
        <end position="1411"/>
    </location>
</feature>
<evidence type="ECO:0000313" key="3">
    <source>
        <dbReference type="Proteomes" id="UP001292094"/>
    </source>
</evidence>
<evidence type="ECO:0000313" key="2">
    <source>
        <dbReference type="EMBL" id="KAK4303018.1"/>
    </source>
</evidence>
<feature type="region of interest" description="Disordered" evidence="1">
    <location>
        <begin position="613"/>
        <end position="797"/>
    </location>
</feature>
<proteinExistence type="predicted"/>
<feature type="compositionally biased region" description="Polar residues" evidence="1">
    <location>
        <begin position="550"/>
        <end position="560"/>
    </location>
</feature>
<feature type="compositionally biased region" description="Low complexity" evidence="1">
    <location>
        <begin position="1468"/>
        <end position="1480"/>
    </location>
</feature>
<feature type="region of interest" description="Disordered" evidence="1">
    <location>
        <begin position="1435"/>
        <end position="1558"/>
    </location>
</feature>
<feature type="region of interest" description="Disordered" evidence="1">
    <location>
        <begin position="1197"/>
        <end position="1266"/>
    </location>
</feature>
<feature type="compositionally biased region" description="Low complexity" evidence="1">
    <location>
        <begin position="682"/>
        <end position="698"/>
    </location>
</feature>
<feature type="region of interest" description="Disordered" evidence="1">
    <location>
        <begin position="271"/>
        <end position="442"/>
    </location>
</feature>
<feature type="compositionally biased region" description="Polar residues" evidence="1">
    <location>
        <begin position="502"/>
        <end position="520"/>
    </location>
</feature>
<feature type="compositionally biased region" description="Basic and acidic residues" evidence="1">
    <location>
        <begin position="419"/>
        <end position="432"/>
    </location>
</feature>